<name>A0A8S0TYX1_OLEEU</name>
<dbReference type="InterPro" id="IPR037143">
    <property type="entry name" value="4-PPantetheinyl_Trfase_dom_sf"/>
</dbReference>
<dbReference type="GO" id="GO:0008897">
    <property type="term" value="F:holo-[acyl-carrier-protein] synthase activity"/>
    <property type="evidence" value="ECO:0007669"/>
    <property type="project" value="UniProtKB-EC"/>
</dbReference>
<dbReference type="GO" id="GO:0005829">
    <property type="term" value="C:cytosol"/>
    <property type="evidence" value="ECO:0007669"/>
    <property type="project" value="TreeGrafter"/>
</dbReference>
<evidence type="ECO:0000313" key="4">
    <source>
        <dbReference type="EMBL" id="CAA3011308.1"/>
    </source>
</evidence>
<dbReference type="InterPro" id="IPR008278">
    <property type="entry name" value="4-PPantetheinyl_Trfase_dom"/>
</dbReference>
<accession>A0A8S0TYX1</accession>
<gene>
    <name evidence="4" type="ORF">OLEA9_A003705</name>
</gene>
<evidence type="ECO:0000256" key="1">
    <source>
        <dbReference type="ARBA" id="ARBA00013172"/>
    </source>
</evidence>
<reference evidence="4 5" key="1">
    <citation type="submission" date="2019-12" db="EMBL/GenBank/DDBJ databases">
        <authorList>
            <person name="Alioto T."/>
            <person name="Alioto T."/>
            <person name="Gomez Garrido J."/>
        </authorList>
    </citation>
    <scope>NUCLEOTIDE SEQUENCE [LARGE SCALE GENOMIC DNA]</scope>
</reference>
<proteinExistence type="predicted"/>
<organism evidence="4 5">
    <name type="scientific">Olea europaea subsp. europaea</name>
    <dbReference type="NCBI Taxonomy" id="158383"/>
    <lineage>
        <taxon>Eukaryota</taxon>
        <taxon>Viridiplantae</taxon>
        <taxon>Streptophyta</taxon>
        <taxon>Embryophyta</taxon>
        <taxon>Tracheophyta</taxon>
        <taxon>Spermatophyta</taxon>
        <taxon>Magnoliopsida</taxon>
        <taxon>eudicotyledons</taxon>
        <taxon>Gunneridae</taxon>
        <taxon>Pentapetalae</taxon>
        <taxon>asterids</taxon>
        <taxon>lamiids</taxon>
        <taxon>Lamiales</taxon>
        <taxon>Oleaceae</taxon>
        <taxon>Oleeae</taxon>
        <taxon>Olea</taxon>
    </lineage>
</organism>
<feature type="domain" description="4'-phosphopantetheinyl transferase" evidence="3">
    <location>
        <begin position="131"/>
        <end position="206"/>
    </location>
</feature>
<evidence type="ECO:0000259" key="3">
    <source>
        <dbReference type="Pfam" id="PF01648"/>
    </source>
</evidence>
<dbReference type="Gramene" id="OE9A003705T1">
    <property type="protein sequence ID" value="OE9A003705C1"/>
    <property type="gene ID" value="OE9A003705"/>
</dbReference>
<dbReference type="Proteomes" id="UP000594638">
    <property type="component" value="Unassembled WGS sequence"/>
</dbReference>
<dbReference type="InterPro" id="IPR050559">
    <property type="entry name" value="P-Pant_transferase_sf"/>
</dbReference>
<protein>
    <recommendedName>
        <fullName evidence="1">holo-[acyl-carrier-protein] synthase</fullName>
        <ecNumber evidence="1">2.7.8.7</ecNumber>
    </recommendedName>
</protein>
<dbReference type="AlphaFoldDB" id="A0A8S0TYX1"/>
<dbReference type="GO" id="GO:0000287">
    <property type="term" value="F:magnesium ion binding"/>
    <property type="evidence" value="ECO:0007669"/>
    <property type="project" value="InterPro"/>
</dbReference>
<evidence type="ECO:0000256" key="2">
    <source>
        <dbReference type="ARBA" id="ARBA00022679"/>
    </source>
</evidence>
<dbReference type="EMBL" id="CACTIH010007365">
    <property type="protein sequence ID" value="CAA3011308.1"/>
    <property type="molecule type" value="Genomic_DNA"/>
</dbReference>
<dbReference type="EC" id="2.7.8.7" evidence="1"/>
<dbReference type="PANTHER" id="PTHR12215:SF15">
    <property type="entry name" value="4'-PHOSPHOPANTETHEINYL TRANSFERASE SUPERFAMILY-RELATED"/>
    <property type="match status" value="1"/>
</dbReference>
<keyword evidence="5" id="KW-1185">Reference proteome</keyword>
<evidence type="ECO:0000313" key="5">
    <source>
        <dbReference type="Proteomes" id="UP000594638"/>
    </source>
</evidence>
<comment type="caution">
    <text evidence="4">The sequence shown here is derived from an EMBL/GenBank/DDBJ whole genome shotgun (WGS) entry which is preliminary data.</text>
</comment>
<dbReference type="Gene3D" id="3.90.470.20">
    <property type="entry name" value="4'-phosphopantetheinyl transferase domain"/>
    <property type="match status" value="2"/>
</dbReference>
<sequence>MEIPPLFTFVDAHSTPFTDETHLWYVMPSEVKSKALLNQYLDVLPSCEKDYVFQMHGEEPRKRALLARALVRTTIARFYMIWQKYNDIRSNCGMFWQLEWQFSDQWRSPPLHFNISHTSSLVACGVTINSQIGIDVEEKHRTIKHSILSFARRYFSKDEVLFLADILDPEVQRHEFVKLWTLKEAYVKALGRGFSGASFKTFTIHYKGSSFSPLENSNSEEIVVDFFDDPLNLTRNWQFLLLELAGSHYAAICVENNGAIEGKRTIQVNLTVWKAIPFLEDECVSGTDAVKTISGLK</sequence>
<dbReference type="OrthoDB" id="26719at2759"/>
<dbReference type="SUPFAM" id="SSF56214">
    <property type="entry name" value="4'-phosphopantetheinyl transferase"/>
    <property type="match status" value="2"/>
</dbReference>
<dbReference type="PANTHER" id="PTHR12215">
    <property type="entry name" value="PHOSPHOPANTETHEINE TRANSFERASE"/>
    <property type="match status" value="1"/>
</dbReference>
<dbReference type="GO" id="GO:0019878">
    <property type="term" value="P:lysine biosynthetic process via aminoadipic acid"/>
    <property type="evidence" value="ECO:0007669"/>
    <property type="project" value="TreeGrafter"/>
</dbReference>
<keyword evidence="2 4" id="KW-0808">Transferase</keyword>
<dbReference type="Pfam" id="PF01648">
    <property type="entry name" value="ACPS"/>
    <property type="match status" value="1"/>
</dbReference>